<sequence>MKTSLNLQDVFLNQVRKEHIPITIFLINGFQIKGMVKGFDSYIIVIESDGKQQMIYKHAISTILPSKSVNFLTNNNNQK</sequence>
<evidence type="ECO:0000313" key="5">
    <source>
        <dbReference type="EMBL" id="SHJ47267.1"/>
    </source>
</evidence>
<dbReference type="GO" id="GO:0043487">
    <property type="term" value="P:regulation of RNA stability"/>
    <property type="evidence" value="ECO:0007669"/>
    <property type="project" value="TreeGrafter"/>
</dbReference>
<dbReference type="EMBL" id="FRAG01000001">
    <property type="protein sequence ID" value="SHJ47267.1"/>
    <property type="molecule type" value="Genomic_DNA"/>
</dbReference>
<dbReference type="Gene3D" id="2.30.30.100">
    <property type="match status" value="1"/>
</dbReference>
<evidence type="ECO:0000313" key="6">
    <source>
        <dbReference type="Proteomes" id="UP000184465"/>
    </source>
</evidence>
<dbReference type="InterPro" id="IPR005001">
    <property type="entry name" value="Hfq"/>
</dbReference>
<dbReference type="RefSeq" id="WP_073146244.1">
    <property type="nucleotide sequence ID" value="NZ_FRAG01000001.1"/>
</dbReference>
<comment type="subunit">
    <text evidence="3">Homohexamer.</text>
</comment>
<reference evidence="5 6" key="1">
    <citation type="submission" date="2016-11" db="EMBL/GenBank/DDBJ databases">
        <authorList>
            <person name="Jaros S."/>
            <person name="Januszkiewicz K."/>
            <person name="Wedrychowicz H."/>
        </authorList>
    </citation>
    <scope>NUCLEOTIDE SEQUENCE [LARGE SCALE GENOMIC DNA]</scope>
    <source>
        <strain evidence="5 6">DSM 15212</strain>
    </source>
</reference>
<evidence type="ECO:0000256" key="3">
    <source>
        <dbReference type="HAMAP-Rule" id="MF_00436"/>
    </source>
</evidence>
<dbReference type="STRING" id="1121301.SAMN02745912_00022"/>
<dbReference type="AlphaFoldDB" id="A0A1M6JKP0"/>
<name>A0A1M6JKP0_PARC5</name>
<evidence type="ECO:0000259" key="4">
    <source>
        <dbReference type="PROSITE" id="PS52002"/>
    </source>
</evidence>
<evidence type="ECO:0000256" key="1">
    <source>
        <dbReference type="ARBA" id="ARBA00022884"/>
    </source>
</evidence>
<accession>A0A1M6JKP0</accession>
<dbReference type="PANTHER" id="PTHR34772:SF1">
    <property type="entry name" value="RNA-BINDING PROTEIN HFQ"/>
    <property type="match status" value="1"/>
</dbReference>
<feature type="domain" description="Sm" evidence="4">
    <location>
        <begin position="9"/>
        <end position="69"/>
    </location>
</feature>
<dbReference type="GO" id="GO:0003723">
    <property type="term" value="F:RNA binding"/>
    <property type="evidence" value="ECO:0007669"/>
    <property type="project" value="UniProtKB-UniRule"/>
</dbReference>
<comment type="similarity">
    <text evidence="3">Belongs to the Hfq family.</text>
</comment>
<organism evidence="5 6">
    <name type="scientific">Paramaledivibacter caminithermalis (strain DSM 15212 / CIP 107654 / DViRD3)</name>
    <name type="common">Clostridium caminithermale</name>
    <dbReference type="NCBI Taxonomy" id="1121301"/>
    <lineage>
        <taxon>Bacteria</taxon>
        <taxon>Bacillati</taxon>
        <taxon>Bacillota</taxon>
        <taxon>Clostridia</taxon>
        <taxon>Peptostreptococcales</taxon>
        <taxon>Caminicellaceae</taxon>
        <taxon>Paramaledivibacter</taxon>
    </lineage>
</organism>
<dbReference type="NCBIfam" id="TIGR02383">
    <property type="entry name" value="Hfq"/>
    <property type="match status" value="1"/>
</dbReference>
<dbReference type="InterPro" id="IPR047575">
    <property type="entry name" value="Sm"/>
</dbReference>
<keyword evidence="2 3" id="KW-0346">Stress response</keyword>
<keyword evidence="1 3" id="KW-0694">RNA-binding</keyword>
<dbReference type="SUPFAM" id="SSF50182">
    <property type="entry name" value="Sm-like ribonucleoproteins"/>
    <property type="match status" value="1"/>
</dbReference>
<gene>
    <name evidence="3" type="primary">hfq</name>
    <name evidence="5" type="ORF">SAMN02745912_00022</name>
</gene>
<dbReference type="HAMAP" id="MF_00436">
    <property type="entry name" value="Hfq"/>
    <property type="match status" value="1"/>
</dbReference>
<protein>
    <recommendedName>
        <fullName evidence="3">RNA-binding protein Hfq</fullName>
    </recommendedName>
</protein>
<dbReference type="NCBIfam" id="NF001602">
    <property type="entry name" value="PRK00395.1"/>
    <property type="match status" value="1"/>
</dbReference>
<dbReference type="OrthoDB" id="9799751at2"/>
<dbReference type="Proteomes" id="UP000184465">
    <property type="component" value="Unassembled WGS sequence"/>
</dbReference>
<dbReference type="PANTHER" id="PTHR34772">
    <property type="entry name" value="RNA-BINDING PROTEIN HFQ"/>
    <property type="match status" value="1"/>
</dbReference>
<dbReference type="CDD" id="cd01716">
    <property type="entry name" value="Hfq"/>
    <property type="match status" value="1"/>
</dbReference>
<comment type="function">
    <text evidence="3">RNA chaperone that binds small regulatory RNA (sRNAs) and mRNAs to facilitate mRNA translational regulation in response to envelope stress, environmental stress and changes in metabolite concentrations. Also binds with high specificity to tRNAs.</text>
</comment>
<dbReference type="GO" id="GO:0006355">
    <property type="term" value="P:regulation of DNA-templated transcription"/>
    <property type="evidence" value="ECO:0007669"/>
    <property type="project" value="InterPro"/>
</dbReference>
<dbReference type="GO" id="GO:0005829">
    <property type="term" value="C:cytosol"/>
    <property type="evidence" value="ECO:0007669"/>
    <property type="project" value="TreeGrafter"/>
</dbReference>
<keyword evidence="6" id="KW-1185">Reference proteome</keyword>
<dbReference type="GO" id="GO:0045974">
    <property type="term" value="P:regulation of translation, ncRNA-mediated"/>
    <property type="evidence" value="ECO:0007669"/>
    <property type="project" value="TreeGrafter"/>
</dbReference>
<proteinExistence type="inferred from homology"/>
<dbReference type="PROSITE" id="PS52002">
    <property type="entry name" value="SM"/>
    <property type="match status" value="1"/>
</dbReference>
<dbReference type="InterPro" id="IPR010920">
    <property type="entry name" value="LSM_dom_sf"/>
</dbReference>
<evidence type="ECO:0000256" key="2">
    <source>
        <dbReference type="ARBA" id="ARBA00023016"/>
    </source>
</evidence>
<dbReference type="Pfam" id="PF17209">
    <property type="entry name" value="Hfq"/>
    <property type="match status" value="1"/>
</dbReference>